<evidence type="ECO:0000256" key="1">
    <source>
        <dbReference type="SAM" id="Phobius"/>
    </source>
</evidence>
<feature type="transmembrane region" description="Helical" evidence="1">
    <location>
        <begin position="40"/>
        <end position="57"/>
    </location>
</feature>
<keyword evidence="1" id="KW-1133">Transmembrane helix</keyword>
<feature type="transmembrane region" description="Helical" evidence="1">
    <location>
        <begin position="69"/>
        <end position="94"/>
    </location>
</feature>
<evidence type="ECO:0000313" key="3">
    <source>
        <dbReference type="Proteomes" id="UP000653797"/>
    </source>
</evidence>
<keyword evidence="3" id="KW-1185">Reference proteome</keyword>
<dbReference type="EMBL" id="JACXAA010000008">
    <property type="protein sequence ID" value="MBD2755267.1"/>
    <property type="molecule type" value="Genomic_DNA"/>
</dbReference>
<evidence type="ECO:0000313" key="2">
    <source>
        <dbReference type="EMBL" id="MBD2755267.1"/>
    </source>
</evidence>
<organism evidence="2 3">
    <name type="scientific">Spirosoma validum</name>
    <dbReference type="NCBI Taxonomy" id="2771355"/>
    <lineage>
        <taxon>Bacteria</taxon>
        <taxon>Pseudomonadati</taxon>
        <taxon>Bacteroidota</taxon>
        <taxon>Cytophagia</taxon>
        <taxon>Cytophagales</taxon>
        <taxon>Cytophagaceae</taxon>
        <taxon>Spirosoma</taxon>
    </lineage>
</organism>
<proteinExistence type="predicted"/>
<keyword evidence="1" id="KW-0812">Transmembrane</keyword>
<comment type="caution">
    <text evidence="2">The sequence shown here is derived from an EMBL/GenBank/DDBJ whole genome shotgun (WGS) entry which is preliminary data.</text>
</comment>
<sequence length="96" mass="10793">MKVKVLFLASLSTGLFFLLFFLNAYIFRIDHVLINFIQEIATLPMLLIQLVLLYFTVRKILTQSSAGSAYVTGSLLILLGCILATFGSIVYALWEK</sequence>
<gene>
    <name evidence="2" type="ORF">IC230_20365</name>
</gene>
<dbReference type="Proteomes" id="UP000653797">
    <property type="component" value="Unassembled WGS sequence"/>
</dbReference>
<protein>
    <submittedName>
        <fullName evidence="2">Uncharacterized protein</fullName>
    </submittedName>
</protein>
<reference evidence="2" key="1">
    <citation type="submission" date="2020-09" db="EMBL/GenBank/DDBJ databases">
        <authorList>
            <person name="Kim M.K."/>
        </authorList>
    </citation>
    <scope>NUCLEOTIDE SEQUENCE</scope>
    <source>
        <strain evidence="2">BT704</strain>
    </source>
</reference>
<name>A0A927B4U8_9BACT</name>
<keyword evidence="1" id="KW-0472">Membrane</keyword>
<dbReference type="AlphaFoldDB" id="A0A927B4U8"/>
<dbReference type="RefSeq" id="WP_191040897.1">
    <property type="nucleotide sequence ID" value="NZ_JACXAA010000008.1"/>
</dbReference>
<accession>A0A927B4U8</accession>